<name>A0A7W7RM22_9ACTN</name>
<dbReference type="InterPro" id="IPR000415">
    <property type="entry name" value="Nitroreductase-like"/>
</dbReference>
<dbReference type="Gene3D" id="3.40.109.10">
    <property type="entry name" value="NADH Oxidase"/>
    <property type="match status" value="1"/>
</dbReference>
<evidence type="ECO:0000313" key="5">
    <source>
        <dbReference type="Proteomes" id="UP000523007"/>
    </source>
</evidence>
<sequence>MTAGNELLQLRDGVDAATSESGEVYLVRWPHSRALGVLSTPQRGVLRRLASHQCTRDELRREAGAPPGELDGLVERLRDGGWLRVTATADDAPLYTVEPLRAAPPSDAEYHLPHAALSRFATLAPDGDHLVLAAPEGACDIRLHDPRVLAVVRELAGGAEVTALTRQGLAEQAVRRLLADLAFAGVLGRESAADPGDLWSPHELWFHAHSRHGDRHRLGVDMGGTFPFAETLAPLPARRSPVGPPIPLDRPDLDTLRTTDPPLTAVLEDRASQREHDHERPITLHTLGEFLYRCTSVREKVAPDGQEYPGRPYPGGGALYELEFYPLVQRADGLDPGLYRYDQHGHQLERVEAAPEVLRRMAGVVRTASAVSELPQVVVVIAARFGRIMFKYEAMAYALTLKHVGIVYQVMYLVATAMGLAACALGTGTSTELSEAIGADPLAEAAVGEFMLGSAPSSPGRGATP</sequence>
<dbReference type="InterPro" id="IPR052544">
    <property type="entry name" value="Bacteriocin_Proc_Enz"/>
</dbReference>
<proteinExistence type="predicted"/>
<dbReference type="Pfam" id="PF00881">
    <property type="entry name" value="Nitroreductase"/>
    <property type="match status" value="1"/>
</dbReference>
<feature type="region of interest" description="Disordered" evidence="1">
    <location>
        <begin position="237"/>
        <end position="259"/>
    </location>
</feature>
<evidence type="ECO:0000259" key="2">
    <source>
        <dbReference type="Pfam" id="PF00881"/>
    </source>
</evidence>
<comment type="caution">
    <text evidence="4">The sequence shown here is derived from an EMBL/GenBank/DDBJ whole genome shotgun (WGS) entry which is preliminary data.</text>
</comment>
<protein>
    <submittedName>
        <fullName evidence="4">SagB-type dehydrogenase family enzyme</fullName>
    </submittedName>
</protein>
<dbReference type="Pfam" id="PF22767">
    <property type="entry name" value="ThcOx"/>
    <property type="match status" value="1"/>
</dbReference>
<evidence type="ECO:0000313" key="4">
    <source>
        <dbReference type="EMBL" id="MBB4934490.1"/>
    </source>
</evidence>
<dbReference type="NCBIfam" id="TIGR03605">
    <property type="entry name" value="antibiot_sagB"/>
    <property type="match status" value="1"/>
</dbReference>
<dbReference type="GO" id="GO:0016491">
    <property type="term" value="F:oxidoreductase activity"/>
    <property type="evidence" value="ECO:0007669"/>
    <property type="project" value="InterPro"/>
</dbReference>
<reference evidence="4 5" key="1">
    <citation type="submission" date="2020-08" db="EMBL/GenBank/DDBJ databases">
        <title>Sequencing the genomes of 1000 actinobacteria strains.</title>
        <authorList>
            <person name="Klenk H.-P."/>
        </authorList>
    </citation>
    <scope>NUCLEOTIDE SEQUENCE [LARGE SCALE GENOMIC DNA]</scope>
    <source>
        <strain evidence="4 5">DSM 102030</strain>
    </source>
</reference>
<dbReference type="Proteomes" id="UP000523007">
    <property type="component" value="Unassembled WGS sequence"/>
</dbReference>
<dbReference type="PANTHER" id="PTHR43745:SF2">
    <property type="entry name" value="NITROREDUCTASE MJ1384-RELATED"/>
    <property type="match status" value="1"/>
</dbReference>
<evidence type="ECO:0000259" key="3">
    <source>
        <dbReference type="Pfam" id="PF22767"/>
    </source>
</evidence>
<evidence type="ECO:0000256" key="1">
    <source>
        <dbReference type="SAM" id="MobiDB-lite"/>
    </source>
</evidence>
<dbReference type="CDD" id="cd02142">
    <property type="entry name" value="McbC_SagB-like_oxidoreductase"/>
    <property type="match status" value="1"/>
</dbReference>
<dbReference type="RefSeq" id="WP_184582603.1">
    <property type="nucleotide sequence ID" value="NZ_JACHJT010000001.1"/>
</dbReference>
<feature type="domain" description="Nitroreductase" evidence="2">
    <location>
        <begin position="268"/>
        <end position="452"/>
    </location>
</feature>
<keyword evidence="5" id="KW-1185">Reference proteome</keyword>
<feature type="domain" description="Cyanobactin oxidase ThcOx second" evidence="3">
    <location>
        <begin position="116"/>
        <end position="214"/>
    </location>
</feature>
<dbReference type="PANTHER" id="PTHR43745">
    <property type="entry name" value="NITROREDUCTASE MJ1384-RELATED"/>
    <property type="match status" value="1"/>
</dbReference>
<dbReference type="InterPro" id="IPR029479">
    <property type="entry name" value="Nitroreductase"/>
</dbReference>
<dbReference type="AlphaFoldDB" id="A0A7W7RM22"/>
<dbReference type="EMBL" id="JACHJT010000001">
    <property type="protein sequence ID" value="MBB4934490.1"/>
    <property type="molecule type" value="Genomic_DNA"/>
</dbReference>
<dbReference type="InterPro" id="IPR020051">
    <property type="entry name" value="SagB-type_dehydrogenase"/>
</dbReference>
<dbReference type="SUPFAM" id="SSF55469">
    <property type="entry name" value="FMN-dependent nitroreductase-like"/>
    <property type="match status" value="1"/>
</dbReference>
<organism evidence="4 5">
    <name type="scientific">Lipingzhangella halophila</name>
    <dbReference type="NCBI Taxonomy" id="1783352"/>
    <lineage>
        <taxon>Bacteria</taxon>
        <taxon>Bacillati</taxon>
        <taxon>Actinomycetota</taxon>
        <taxon>Actinomycetes</taxon>
        <taxon>Streptosporangiales</taxon>
        <taxon>Nocardiopsidaceae</taxon>
        <taxon>Lipingzhangella</taxon>
    </lineage>
</organism>
<dbReference type="InterPro" id="IPR054488">
    <property type="entry name" value="ThcOx_dom2"/>
</dbReference>
<gene>
    <name evidence="4" type="ORF">F4561_005310</name>
</gene>
<accession>A0A7W7RM22</accession>